<sequence length="242" mass="27369">MSRNRILTREHRSRTERTLVERVSTPLTVGDVELLRNERCVGDSGEEIERKTRDILGRIEDSLGEYPWFDQFVRGETNGSPHVEVGTGPGEESAYLWLTMAHEKYEAVGSQMKPSLATSTGCKRRWMIGPAAKTAVDESDDRREKRTDGSRDRGVSGRRDELDAFDSDEPPVVQLSDTRGNRICSLSALLAVGEVEEFEPIVELVRLSHWTADDRLRHDALLSDHRRCATDRRNSQNLCSVC</sequence>
<reference evidence="2 3" key="1">
    <citation type="submission" date="2018-10" db="EMBL/GenBank/DDBJ databases">
        <title>Natrarchaeobius chitinivorans gen. nov., sp. nov., and Natrarchaeobius haloalkaliphilus sp. nov., alkaliphilic, chitin-utilizing haloarchaea from hypersaline alkaline lakes.</title>
        <authorList>
            <person name="Sorokin D.Y."/>
            <person name="Elcheninov A.G."/>
            <person name="Kostrikina N.A."/>
            <person name="Bale N.J."/>
            <person name="Sinninghe Damste J.S."/>
            <person name="Khijniak T.V."/>
            <person name="Kublanov I.V."/>
            <person name="Toshchakov S.V."/>
        </authorList>
    </citation>
    <scope>NUCLEOTIDE SEQUENCE [LARGE SCALE GENOMIC DNA]</scope>
    <source>
        <strain evidence="2 3">AArcht7</strain>
    </source>
</reference>
<dbReference type="Proteomes" id="UP000281431">
    <property type="component" value="Unassembled WGS sequence"/>
</dbReference>
<evidence type="ECO:0000313" key="3">
    <source>
        <dbReference type="Proteomes" id="UP000281431"/>
    </source>
</evidence>
<name>A0A3N6MGQ6_NATCH</name>
<proteinExistence type="predicted"/>
<dbReference type="AlphaFoldDB" id="A0A3N6MGQ6"/>
<organism evidence="2 3">
    <name type="scientific">Natrarchaeobius chitinivorans</name>
    <dbReference type="NCBI Taxonomy" id="1679083"/>
    <lineage>
        <taxon>Archaea</taxon>
        <taxon>Methanobacteriati</taxon>
        <taxon>Methanobacteriota</taxon>
        <taxon>Stenosarchaea group</taxon>
        <taxon>Halobacteria</taxon>
        <taxon>Halobacteriales</taxon>
        <taxon>Natrialbaceae</taxon>
        <taxon>Natrarchaeobius</taxon>
    </lineage>
</organism>
<keyword evidence="3" id="KW-1185">Reference proteome</keyword>
<evidence type="ECO:0000256" key="1">
    <source>
        <dbReference type="SAM" id="MobiDB-lite"/>
    </source>
</evidence>
<evidence type="ECO:0000313" key="2">
    <source>
        <dbReference type="EMBL" id="RQH03179.1"/>
    </source>
</evidence>
<gene>
    <name evidence="2" type="ORF">EA472_00890</name>
</gene>
<protein>
    <submittedName>
        <fullName evidence="2">Uncharacterized protein</fullName>
    </submittedName>
</protein>
<comment type="caution">
    <text evidence="2">The sequence shown here is derived from an EMBL/GenBank/DDBJ whole genome shotgun (WGS) entry which is preliminary data.</text>
</comment>
<dbReference type="EMBL" id="REFZ01000001">
    <property type="protein sequence ID" value="RQH03179.1"/>
    <property type="molecule type" value="Genomic_DNA"/>
</dbReference>
<feature type="region of interest" description="Disordered" evidence="1">
    <location>
        <begin position="133"/>
        <end position="169"/>
    </location>
</feature>
<feature type="compositionally biased region" description="Basic and acidic residues" evidence="1">
    <location>
        <begin position="140"/>
        <end position="162"/>
    </location>
</feature>
<accession>A0A3N6MGQ6</accession>